<protein>
    <recommendedName>
        <fullName evidence="3">DUF4158 domain-containing protein</fullName>
    </recommendedName>
</protein>
<evidence type="ECO:0000313" key="2">
    <source>
        <dbReference type="Proteomes" id="UP000218505"/>
    </source>
</evidence>
<dbReference type="KEGG" id="apre:CNX65_19365"/>
<evidence type="ECO:0000313" key="1">
    <source>
        <dbReference type="EMBL" id="ATE58261.1"/>
    </source>
</evidence>
<sequence length="61" mass="6739">MAAQVFADEELERLRGFPEIGRDELFRFFTLTPVDVAFVAPERAGALRCGITAGHDSDQVV</sequence>
<accession>A0A290ZGX9</accession>
<dbReference type="Proteomes" id="UP000218505">
    <property type="component" value="Chromosome"/>
</dbReference>
<proteinExistence type="predicted"/>
<evidence type="ECO:0008006" key="3">
    <source>
        <dbReference type="Google" id="ProtNLM"/>
    </source>
</evidence>
<dbReference type="AlphaFoldDB" id="A0A290ZGX9"/>
<organism evidence="1 2">
    <name type="scientific">Actinosynnema pretiosum</name>
    <dbReference type="NCBI Taxonomy" id="42197"/>
    <lineage>
        <taxon>Bacteria</taxon>
        <taxon>Bacillati</taxon>
        <taxon>Actinomycetota</taxon>
        <taxon>Actinomycetes</taxon>
        <taxon>Pseudonocardiales</taxon>
        <taxon>Pseudonocardiaceae</taxon>
        <taxon>Actinosynnema</taxon>
    </lineage>
</organism>
<name>A0A290ZGX9_9PSEU</name>
<dbReference type="RefSeq" id="WP_096497874.1">
    <property type="nucleotide sequence ID" value="NZ_CP023445.1"/>
</dbReference>
<gene>
    <name evidence="1" type="ORF">CNX65_19365</name>
</gene>
<dbReference type="EMBL" id="CP023445">
    <property type="protein sequence ID" value="ATE58261.1"/>
    <property type="molecule type" value="Genomic_DNA"/>
</dbReference>
<keyword evidence="2" id="KW-1185">Reference proteome</keyword>
<reference evidence="1" key="1">
    <citation type="submission" date="2017-09" db="EMBL/GenBank/DDBJ databases">
        <title>Complete Genome Sequence of ansamitocin-producing Bacterium Actinosynnema pretiosum X47.</title>
        <authorList>
            <person name="Cao G."/>
            <person name="Zong G."/>
            <person name="Zhong C."/>
            <person name="Fu J."/>
        </authorList>
    </citation>
    <scope>NUCLEOTIDE SEQUENCE [LARGE SCALE GENOMIC DNA]</scope>
    <source>
        <strain evidence="1">X47</strain>
    </source>
</reference>